<dbReference type="OrthoDB" id="9991317at2759"/>
<dbReference type="GO" id="GO:0000127">
    <property type="term" value="C:transcription factor TFIIIC complex"/>
    <property type="evidence" value="ECO:0007669"/>
    <property type="project" value="TreeGrafter"/>
</dbReference>
<sequence length="1134" mass="129224">MEGHQFHDGAGNSSHTQPPAQPEIYPNHYSAGNPSQISLPSQVVFEQMSANNRWPKIQPRPILPRPQGSGHTEQAGNAWQSIQPRPPGQQVQPPSLDAHDGIGNMSLDDEVVEEVGESEPVQQQTMGLPPMQRKVSTSNFEDSVRSFVGVRDQRRGGFPDSRAQPLQPRKNVIRKGPRKAAEPTGDVKMRLNYANVAYVEGRLDEALDYVNDAIRVNAEIHRAWSMLANIHYDKKNYKESLLASVCAAHLQPKFVEGWLKCATDAIGLMDETPDDADDLSRIALSTFSQAIRVDPSHLAARAGKAALLLARESYKAATAEYAAIVERAPCDVHALRGLVEAAVKLQEHGKKVDYDGKPEAARDAYRECIARSQTNGNSPDLPFEWDDAIIYIELLTHLRQYADALKETKSISRWLLGRVDEAYWDHVDDDREWDEHNERRNQVPEFVPDKYPSSTYGAGLPPHLRVKLAVCRLRLNQEDEAKIHIDLLDPVDGSDSNVKSEYPDLFLEMATVLWETMRYEMALRFYEPLRNTDMLDAAAFYRAGKCYLATGDKRQAEECFTAAIDLEEPEEDDTPVYGRYEIDARIQSRYELAKMYEAAKHEAEAYILVNEAMRLEEDREDSASESDSETGGEGEEKTDEATIKDTDKPKPKPRARARAKPKHNHDKTETAKKPQKPRMIKTPNPPRPPKEPRSRAQRPLQRPRPKLFALDEEKAKEEEKRSADLAQKWHIVRTGRQVSSDGGPGSVWMEAANELVDDFRSFRGFYPWDRYLVHMGLKQDRPTTSSTNPALLKMAERLRDNLDPTQLDQRARTTEVTVGYRDVGWQEWLDLFIEYALNLAHYGKVKEAYSICDSAKDANVFFENPEDIFLIQVAIAACALRGRDEEKCIEVARYFMSKNLFASDAFRMYAALCRLCASSATWYADTRVQKFTLRQIKIMDAKLLREENKPDRSLDEYEAKHYPHDQLHVPLLMLYGHILFISNSFTYALNYFIRAHASDPDNLMINISIGQAYVHYALKRQAENRQYLIIQGFAFLEKYYNAKLRLATTPAQRQEAHYNLARSYHSIGLMNLAAEYYRRVLREVEGLVDKAREEMMQAGGENLAREAAYNLQAMCFIGGDMEAVQKITERWLVL</sequence>
<reference evidence="3 4" key="1">
    <citation type="submission" date="2016-07" db="EMBL/GenBank/DDBJ databases">
        <title>Pervasive Adenine N6-methylation of Active Genes in Fungi.</title>
        <authorList>
            <consortium name="DOE Joint Genome Institute"/>
            <person name="Mondo S.J."/>
            <person name="Dannebaum R.O."/>
            <person name="Kuo R.C."/>
            <person name="Labutti K."/>
            <person name="Haridas S."/>
            <person name="Kuo A."/>
            <person name="Salamov A."/>
            <person name="Ahrendt S.R."/>
            <person name="Lipzen A."/>
            <person name="Sullivan W."/>
            <person name="Andreopoulos W.B."/>
            <person name="Clum A."/>
            <person name="Lindquist E."/>
            <person name="Daum C."/>
            <person name="Ramamoorthy G.K."/>
            <person name="Gryganskyi A."/>
            <person name="Culley D."/>
            <person name="Magnuson J.K."/>
            <person name="James T.Y."/>
            <person name="O'Malley M.A."/>
            <person name="Stajich J.E."/>
            <person name="Spatafora J.W."/>
            <person name="Visel A."/>
            <person name="Grigoriev I.V."/>
        </authorList>
    </citation>
    <scope>NUCLEOTIDE SEQUENCE [LARGE SCALE GENOMIC DNA]</scope>
    <source>
        <strain evidence="3 4">CBS 129021</strain>
    </source>
</reference>
<dbReference type="FunCoup" id="A0A1Y2EE11">
    <property type="interactions" value="1101"/>
</dbReference>
<feature type="region of interest" description="Disordered" evidence="2">
    <location>
        <begin position="616"/>
        <end position="722"/>
    </location>
</feature>
<dbReference type="GeneID" id="63774176"/>
<evidence type="ECO:0000256" key="2">
    <source>
        <dbReference type="SAM" id="MobiDB-lite"/>
    </source>
</evidence>
<feature type="compositionally biased region" description="Basic and acidic residues" evidence="2">
    <location>
        <begin position="639"/>
        <end position="650"/>
    </location>
</feature>
<organism evidence="3 4">
    <name type="scientific">Pseudomassariella vexata</name>
    <dbReference type="NCBI Taxonomy" id="1141098"/>
    <lineage>
        <taxon>Eukaryota</taxon>
        <taxon>Fungi</taxon>
        <taxon>Dikarya</taxon>
        <taxon>Ascomycota</taxon>
        <taxon>Pezizomycotina</taxon>
        <taxon>Sordariomycetes</taxon>
        <taxon>Xylariomycetidae</taxon>
        <taxon>Amphisphaeriales</taxon>
        <taxon>Pseudomassariaceae</taxon>
        <taxon>Pseudomassariella</taxon>
    </lineage>
</organism>
<keyword evidence="1" id="KW-0802">TPR repeat</keyword>
<evidence type="ECO:0000313" key="4">
    <source>
        <dbReference type="Proteomes" id="UP000193689"/>
    </source>
</evidence>
<dbReference type="PANTHER" id="PTHR23082:SF0">
    <property type="entry name" value="GENERAL TRANSCRIPTION FACTOR 3C POLYPEPTIDE 3"/>
    <property type="match status" value="1"/>
</dbReference>
<proteinExistence type="predicted"/>
<name>A0A1Y2EE11_9PEZI</name>
<comment type="caution">
    <text evidence="3">The sequence shown here is derived from an EMBL/GenBank/DDBJ whole genome shotgun (WGS) entry which is preliminary data.</text>
</comment>
<feature type="compositionally biased region" description="Basic residues" evidence="2">
    <location>
        <begin position="651"/>
        <end position="665"/>
    </location>
</feature>
<dbReference type="Proteomes" id="UP000193689">
    <property type="component" value="Unassembled WGS sequence"/>
</dbReference>
<dbReference type="InterPro" id="IPR039340">
    <property type="entry name" value="Tfc4/TFIIIC-102/Sfc4"/>
</dbReference>
<dbReference type="SMART" id="SM00028">
    <property type="entry name" value="TPR"/>
    <property type="match status" value="7"/>
</dbReference>
<dbReference type="SUPFAM" id="SSF48452">
    <property type="entry name" value="TPR-like"/>
    <property type="match status" value="2"/>
</dbReference>
<feature type="repeat" description="TPR" evidence="1">
    <location>
        <begin position="537"/>
        <end position="570"/>
    </location>
</feature>
<dbReference type="Gene3D" id="1.25.40.10">
    <property type="entry name" value="Tetratricopeptide repeat domain"/>
    <property type="match status" value="4"/>
</dbReference>
<feature type="compositionally biased region" description="Acidic residues" evidence="2">
    <location>
        <begin position="618"/>
        <end position="638"/>
    </location>
</feature>
<gene>
    <name evidence="3" type="ORF">BCR38DRAFT_405494</name>
</gene>
<dbReference type="InParanoid" id="A0A1Y2EE11"/>
<dbReference type="STRING" id="1141098.A0A1Y2EE11"/>
<feature type="region of interest" description="Disordered" evidence="2">
    <location>
        <begin position="1"/>
        <end position="103"/>
    </location>
</feature>
<keyword evidence="4" id="KW-1185">Reference proteome</keyword>
<evidence type="ECO:0000256" key="1">
    <source>
        <dbReference type="PROSITE-ProRule" id="PRU00339"/>
    </source>
</evidence>
<dbReference type="RefSeq" id="XP_040719768.1">
    <property type="nucleotide sequence ID" value="XM_040857964.1"/>
</dbReference>
<protein>
    <recommendedName>
        <fullName evidence="5">TPR-like protein</fullName>
    </recommendedName>
</protein>
<dbReference type="InterPro" id="IPR011990">
    <property type="entry name" value="TPR-like_helical_dom_sf"/>
</dbReference>
<feature type="compositionally biased region" description="Polar residues" evidence="2">
    <location>
        <begin position="30"/>
        <end position="41"/>
    </location>
</feature>
<dbReference type="Pfam" id="PF13181">
    <property type="entry name" value="TPR_8"/>
    <property type="match status" value="2"/>
</dbReference>
<evidence type="ECO:0000313" key="3">
    <source>
        <dbReference type="EMBL" id="ORY69818.1"/>
    </source>
</evidence>
<feature type="compositionally biased region" description="Polar residues" evidence="2">
    <location>
        <begin position="69"/>
        <end position="82"/>
    </location>
</feature>
<feature type="compositionally biased region" description="Basic and acidic residues" evidence="2">
    <location>
        <begin position="709"/>
        <end position="722"/>
    </location>
</feature>
<dbReference type="AlphaFoldDB" id="A0A1Y2EE11"/>
<dbReference type="PANTHER" id="PTHR23082">
    <property type="entry name" value="TRANSCRIPTION INITIATION FACTOR IIIC TFIIIC , POLYPEPTIDE 3-RELATED"/>
    <property type="match status" value="1"/>
</dbReference>
<dbReference type="InterPro" id="IPR019734">
    <property type="entry name" value="TPR_rpt"/>
</dbReference>
<dbReference type="Pfam" id="PF13432">
    <property type="entry name" value="TPR_16"/>
    <property type="match status" value="2"/>
</dbReference>
<accession>A0A1Y2EE11</accession>
<dbReference type="PROSITE" id="PS50005">
    <property type="entry name" value="TPR"/>
    <property type="match status" value="1"/>
</dbReference>
<dbReference type="EMBL" id="MCFJ01000002">
    <property type="protein sequence ID" value="ORY69818.1"/>
    <property type="molecule type" value="Genomic_DNA"/>
</dbReference>
<evidence type="ECO:0008006" key="5">
    <source>
        <dbReference type="Google" id="ProtNLM"/>
    </source>
</evidence>
<dbReference type="GO" id="GO:0006383">
    <property type="term" value="P:transcription by RNA polymerase III"/>
    <property type="evidence" value="ECO:0007669"/>
    <property type="project" value="InterPro"/>
</dbReference>